<dbReference type="FunCoup" id="A0A7J7DUX1">
    <property type="interactions" value="93"/>
</dbReference>
<dbReference type="Gene3D" id="1.10.1200.270">
    <property type="entry name" value="Methyltransferase, alpha-helical capping domain"/>
    <property type="match status" value="1"/>
</dbReference>
<dbReference type="InterPro" id="IPR029063">
    <property type="entry name" value="SAM-dependent_MTases_sf"/>
</dbReference>
<evidence type="ECO:0000313" key="6">
    <source>
        <dbReference type="Proteomes" id="UP000593562"/>
    </source>
</evidence>
<keyword evidence="1 5" id="KW-0489">Methyltransferase</keyword>
<evidence type="ECO:0000256" key="2">
    <source>
        <dbReference type="ARBA" id="ARBA00022679"/>
    </source>
</evidence>
<dbReference type="InterPro" id="IPR005299">
    <property type="entry name" value="MeTrfase_7"/>
</dbReference>
<keyword evidence="2 5" id="KW-0808">Transferase</keyword>
<dbReference type="EMBL" id="JAAARO010000003">
    <property type="protein sequence ID" value="KAF5750091.1"/>
    <property type="molecule type" value="Genomic_DNA"/>
</dbReference>
<dbReference type="GO" id="GO:0032259">
    <property type="term" value="P:methylation"/>
    <property type="evidence" value="ECO:0007669"/>
    <property type="project" value="UniProtKB-KW"/>
</dbReference>
<dbReference type="SUPFAM" id="SSF53335">
    <property type="entry name" value="S-adenosyl-L-methionine-dependent methyltransferases"/>
    <property type="match status" value="1"/>
</dbReference>
<keyword evidence="4" id="KW-0460">Magnesium</keyword>
<dbReference type="PANTHER" id="PTHR31009">
    <property type="entry name" value="S-ADENOSYL-L-METHIONINE:CARBOXYL METHYLTRANSFERASE FAMILY PROTEIN"/>
    <property type="match status" value="1"/>
</dbReference>
<dbReference type="GO" id="GO:0008168">
    <property type="term" value="F:methyltransferase activity"/>
    <property type="evidence" value="ECO:0007669"/>
    <property type="project" value="UniProtKB-KW"/>
</dbReference>
<dbReference type="OrthoDB" id="1523883at2759"/>
<sequence length="355" mass="39861">MPSSHVVNGDNSVHSYSRHSIYQRQAEDVVREKIRKAIVEKLDVRNFSSTSNTICVADYGCAVGDNTFISMQHTLGAIKQKFYSQCPKSEMPEFQVFLNDQVSNDFNALFTLIPQEKQYFVAGVPGSFHNQLFPKSSIHFAHTSCSLHWLSEMPEGLEDVDSLAYNKGRIHYAGCPDEVVRAYASQFDRDAEKFLKARADELVPGGMLVITMPGIRDGMPCIETPIGLMHDFMGSIFMDMAKEGLVSEGDVDSFNLPIYSASPGEMLGLVERNGEFNIERLELADPTPRLDDPVDMEAWTLHVRAAMDGMFLNHFKIEVVDEMFERLIGKLDELSPLVESCKKDAAQLFVVLTRK</sequence>
<evidence type="ECO:0000313" key="5">
    <source>
        <dbReference type="EMBL" id="KAF5750091.1"/>
    </source>
</evidence>
<evidence type="ECO:0000256" key="1">
    <source>
        <dbReference type="ARBA" id="ARBA00022603"/>
    </source>
</evidence>
<evidence type="ECO:0000256" key="3">
    <source>
        <dbReference type="ARBA" id="ARBA00022723"/>
    </source>
</evidence>
<dbReference type="AlphaFoldDB" id="A0A7J7DUX1"/>
<keyword evidence="3" id="KW-0479">Metal-binding</keyword>
<comment type="caution">
    <text evidence="5">The sequence shown here is derived from an EMBL/GenBank/DDBJ whole genome shotgun (WGS) entry which is preliminary data.</text>
</comment>
<protein>
    <submittedName>
        <fullName evidence="5">S-adenosylmethionine-dependent methyltransferase</fullName>
    </submittedName>
</protein>
<dbReference type="Pfam" id="PF03492">
    <property type="entry name" value="Methyltransf_7"/>
    <property type="match status" value="1"/>
</dbReference>
<gene>
    <name evidence="5" type="ORF">HS088_TW03G00423</name>
</gene>
<dbReference type="GO" id="GO:0046872">
    <property type="term" value="F:metal ion binding"/>
    <property type="evidence" value="ECO:0007669"/>
    <property type="project" value="UniProtKB-KW"/>
</dbReference>
<dbReference type="InterPro" id="IPR042086">
    <property type="entry name" value="MeTrfase_capping"/>
</dbReference>
<reference evidence="5 6" key="1">
    <citation type="journal article" date="2020" name="Nat. Commun.">
        <title>Genome of Tripterygium wilfordii and identification of cytochrome P450 involved in triptolide biosynthesis.</title>
        <authorList>
            <person name="Tu L."/>
            <person name="Su P."/>
            <person name="Zhang Z."/>
            <person name="Gao L."/>
            <person name="Wang J."/>
            <person name="Hu T."/>
            <person name="Zhou J."/>
            <person name="Zhang Y."/>
            <person name="Zhao Y."/>
            <person name="Liu Y."/>
            <person name="Song Y."/>
            <person name="Tong Y."/>
            <person name="Lu Y."/>
            <person name="Yang J."/>
            <person name="Xu C."/>
            <person name="Jia M."/>
            <person name="Peters R.J."/>
            <person name="Huang L."/>
            <person name="Gao W."/>
        </authorList>
    </citation>
    <scope>NUCLEOTIDE SEQUENCE [LARGE SCALE GENOMIC DNA]</scope>
    <source>
        <strain evidence="6">cv. XIE 37</strain>
        <tissue evidence="5">Leaf</tissue>
    </source>
</reference>
<dbReference type="Gene3D" id="3.40.50.150">
    <property type="entry name" value="Vaccinia Virus protein VP39"/>
    <property type="match status" value="1"/>
</dbReference>
<dbReference type="Proteomes" id="UP000593562">
    <property type="component" value="Unassembled WGS sequence"/>
</dbReference>
<keyword evidence="6" id="KW-1185">Reference proteome</keyword>
<dbReference type="InParanoid" id="A0A7J7DUX1"/>
<organism evidence="5 6">
    <name type="scientific">Tripterygium wilfordii</name>
    <name type="common">Thunder God vine</name>
    <dbReference type="NCBI Taxonomy" id="458696"/>
    <lineage>
        <taxon>Eukaryota</taxon>
        <taxon>Viridiplantae</taxon>
        <taxon>Streptophyta</taxon>
        <taxon>Embryophyta</taxon>
        <taxon>Tracheophyta</taxon>
        <taxon>Spermatophyta</taxon>
        <taxon>Magnoliopsida</taxon>
        <taxon>eudicotyledons</taxon>
        <taxon>Gunneridae</taxon>
        <taxon>Pentapetalae</taxon>
        <taxon>rosids</taxon>
        <taxon>fabids</taxon>
        <taxon>Celastrales</taxon>
        <taxon>Celastraceae</taxon>
        <taxon>Tripterygium</taxon>
    </lineage>
</organism>
<accession>A0A7J7DUX1</accession>
<proteinExistence type="predicted"/>
<name>A0A7J7DUX1_TRIWF</name>
<evidence type="ECO:0000256" key="4">
    <source>
        <dbReference type="ARBA" id="ARBA00022842"/>
    </source>
</evidence>